<comment type="similarity">
    <text evidence="1 6">Belongs to the glycosyl hydrolase 8 (cellulase D) family.</text>
</comment>
<dbReference type="EC" id="3.2.1.-" evidence="6"/>
<keyword evidence="7" id="KW-0472">Membrane</keyword>
<dbReference type="GO" id="GO:0004553">
    <property type="term" value="F:hydrolase activity, hydrolyzing O-glycosyl compounds"/>
    <property type="evidence" value="ECO:0007669"/>
    <property type="project" value="InterPro"/>
</dbReference>
<feature type="transmembrane region" description="Helical" evidence="7">
    <location>
        <begin position="7"/>
        <end position="25"/>
    </location>
</feature>
<dbReference type="GO" id="GO:0000272">
    <property type="term" value="P:polysaccharide catabolic process"/>
    <property type="evidence" value="ECO:0007669"/>
    <property type="project" value="UniProtKB-KW"/>
</dbReference>
<dbReference type="GeneID" id="57978682"/>
<evidence type="ECO:0000256" key="1">
    <source>
        <dbReference type="ARBA" id="ARBA00009209"/>
    </source>
</evidence>
<comment type="caution">
    <text evidence="9">The sequence shown here is derived from an EMBL/GenBank/DDBJ whole genome shotgun (WGS) entry which is preliminary data.</text>
</comment>
<evidence type="ECO:0000256" key="5">
    <source>
        <dbReference type="PROSITE-ProRule" id="PRU10058"/>
    </source>
</evidence>
<keyword evidence="4 6" id="KW-0326">Glycosidase</keyword>
<gene>
    <name evidence="9" type="ORF">HAU20_08120</name>
    <name evidence="8" type="ORF">HAU43_07675</name>
</gene>
<organism evidence="9 10">
    <name type="scientific">Weissella confusa</name>
    <name type="common">Lactobacillus confusus</name>
    <dbReference type="NCBI Taxonomy" id="1583"/>
    <lineage>
        <taxon>Bacteria</taxon>
        <taxon>Bacillati</taxon>
        <taxon>Bacillota</taxon>
        <taxon>Bacilli</taxon>
        <taxon>Lactobacillales</taxon>
        <taxon>Lactobacillaceae</taxon>
        <taxon>Weissella</taxon>
    </lineage>
</organism>
<dbReference type="AlphaFoldDB" id="A0A4Z0RMU9"/>
<accession>A0A4Z0RMU9</accession>
<dbReference type="PRINTS" id="PR00735">
    <property type="entry name" value="GLHYDRLASE8"/>
</dbReference>
<proteinExistence type="inferred from homology"/>
<dbReference type="SUPFAM" id="SSF48208">
    <property type="entry name" value="Six-hairpin glycosidases"/>
    <property type="match status" value="1"/>
</dbReference>
<sequence length="372" mass="42125">MVLHRRLWWAVFAVILAFSSILVYVRVNNERAVERDTYETWRETFVVKNHPGATYVNAGTSKHRVAMSEAQGMGMLITARAGRNGWAKQADFDSLLAYYQLHRDGNTYLMSWRQQLKQGEWRNDQNSATDGDLYIAQSLITAAKTWPKAADQYRRLARKIAADILRYEYNDTAKMVTVGNWATSDSWAYDVMRSSDVMPTVFDALAITTGDDRWQEISNSMLDKLQTLSDQHQTGLVPDFSIIEKDRIRPAQRDEVSTKADGTYDYNAARVPMMLANATDARARKINDRMIHFFAQQKTLVAGYQLNGQATKTYESSAFQAPIFNLATNANNADAEVLYRNTTNVLNKSVAQQPYYDATITTLVAVGGFKND</sequence>
<protein>
    <recommendedName>
        <fullName evidence="6">Glucanase</fullName>
        <ecNumber evidence="6">3.2.1.-</ecNumber>
    </recommendedName>
</protein>
<evidence type="ECO:0000256" key="2">
    <source>
        <dbReference type="ARBA" id="ARBA00022729"/>
    </source>
</evidence>
<name>A0A4Z0RMU9_WEICO</name>
<keyword evidence="7" id="KW-0812">Transmembrane</keyword>
<evidence type="ECO:0000313" key="10">
    <source>
        <dbReference type="Proteomes" id="UP000728106"/>
    </source>
</evidence>
<evidence type="ECO:0000256" key="7">
    <source>
        <dbReference type="SAM" id="Phobius"/>
    </source>
</evidence>
<keyword evidence="6" id="KW-0624">Polysaccharide degradation</keyword>
<feature type="active site" description="Nucleophile" evidence="5">
    <location>
        <position position="130"/>
    </location>
</feature>
<evidence type="ECO:0000256" key="6">
    <source>
        <dbReference type="RuleBase" id="RU361167"/>
    </source>
</evidence>
<dbReference type="PROSITE" id="PS00812">
    <property type="entry name" value="GLYCOSYL_HYDROL_F8"/>
    <property type="match status" value="1"/>
</dbReference>
<dbReference type="InterPro" id="IPR019834">
    <property type="entry name" value="Glyco_hydro_8_CS"/>
</dbReference>
<evidence type="ECO:0000313" key="9">
    <source>
        <dbReference type="EMBL" id="MBJ7639346.1"/>
    </source>
</evidence>
<keyword evidence="6" id="KW-0119">Carbohydrate metabolism</keyword>
<keyword evidence="10" id="KW-1185">Reference proteome</keyword>
<reference evidence="9" key="1">
    <citation type="submission" date="2020-02" db="EMBL/GenBank/DDBJ databases">
        <authorList>
            <person name="Fontana A."/>
            <person name="Patrone V."/>
            <person name="Morelli L."/>
        </authorList>
    </citation>
    <scope>NUCLEOTIDE SEQUENCE</scope>
    <source>
        <strain evidence="8">CCUG 30943</strain>
        <strain evidence="9">CCUG 43002</strain>
    </source>
</reference>
<dbReference type="Pfam" id="PF01270">
    <property type="entry name" value="Glyco_hydro_8"/>
    <property type="match status" value="1"/>
</dbReference>
<dbReference type="EMBL" id="JAAOCP010000009">
    <property type="protein sequence ID" value="MBJ7639346.1"/>
    <property type="molecule type" value="Genomic_DNA"/>
</dbReference>
<dbReference type="InterPro" id="IPR008928">
    <property type="entry name" value="6-hairpin_glycosidase_sf"/>
</dbReference>
<dbReference type="InterPro" id="IPR002037">
    <property type="entry name" value="Glyco_hydro_8"/>
</dbReference>
<evidence type="ECO:0000313" key="8">
    <source>
        <dbReference type="EMBL" id="MBJ7632962.1"/>
    </source>
</evidence>
<evidence type="ECO:0000256" key="4">
    <source>
        <dbReference type="ARBA" id="ARBA00023295"/>
    </source>
</evidence>
<reference evidence="9 10" key="2">
    <citation type="journal article" date="2021" name="Int. J. Food Microbiol.">
        <title>Safety demonstration of a microbial species for use in the food chain: Weissella confusa.</title>
        <authorList>
            <person name="Bourdichon F."/>
            <person name="Patrone V."/>
            <person name="Fontana A."/>
            <person name="Milani G."/>
            <person name="Morelli L."/>
        </authorList>
    </citation>
    <scope>NUCLEOTIDE SEQUENCE [LARGE SCALE GENOMIC DNA]</scope>
    <source>
        <strain evidence="8">CCUG 30943</strain>
        <strain evidence="9 10">CCUG 43002</strain>
    </source>
</reference>
<dbReference type="EMBL" id="JAAOCX010000009">
    <property type="protein sequence ID" value="MBJ7632962.1"/>
    <property type="molecule type" value="Genomic_DNA"/>
</dbReference>
<dbReference type="Gene3D" id="1.50.10.10">
    <property type="match status" value="1"/>
</dbReference>
<dbReference type="Proteomes" id="UP000728106">
    <property type="component" value="Unassembled WGS sequence"/>
</dbReference>
<keyword evidence="2" id="KW-0732">Signal</keyword>
<keyword evidence="3 6" id="KW-0378">Hydrolase</keyword>
<keyword evidence="7" id="KW-1133">Transmembrane helix</keyword>
<dbReference type="InterPro" id="IPR012341">
    <property type="entry name" value="6hp_glycosidase-like_sf"/>
</dbReference>
<dbReference type="RefSeq" id="WP_003610059.1">
    <property type="nucleotide sequence ID" value="NZ_ALXH01000075.1"/>
</dbReference>
<dbReference type="Proteomes" id="UP000808038">
    <property type="component" value="Unassembled WGS sequence"/>
</dbReference>
<evidence type="ECO:0000256" key="3">
    <source>
        <dbReference type="ARBA" id="ARBA00022801"/>
    </source>
</evidence>